<sequence length="151" mass="17213">MAGNHDAASRTLAQPLHVRLRFRGLHHAVRGEEDARLRITAEQARSMLIIADHFNAAARQQRIRQQLAGARAQPRGLLSELLQRLQQLRLNPQRHRREALAHQHQQQVPACCENLRAGRIELLELIRLLLRISAVGGIDNRTVQTEEMDDV</sequence>
<dbReference type="EMBL" id="JBHSMJ010000037">
    <property type="protein sequence ID" value="MFC5451553.1"/>
    <property type="molecule type" value="Genomic_DNA"/>
</dbReference>
<evidence type="ECO:0000313" key="1">
    <source>
        <dbReference type="EMBL" id="MFC5451553.1"/>
    </source>
</evidence>
<keyword evidence="2" id="KW-1185">Reference proteome</keyword>
<dbReference type="RefSeq" id="WP_270881449.1">
    <property type="nucleotide sequence ID" value="NZ_JAQFVF010000050.1"/>
</dbReference>
<comment type="caution">
    <text evidence="1">The sequence shown here is derived from an EMBL/GenBank/DDBJ whole genome shotgun (WGS) entry which is preliminary data.</text>
</comment>
<reference evidence="2" key="1">
    <citation type="journal article" date="2019" name="Int. J. Syst. Evol. Microbiol.">
        <title>The Global Catalogue of Microorganisms (GCM) 10K type strain sequencing project: providing services to taxonomists for standard genome sequencing and annotation.</title>
        <authorList>
            <consortium name="The Broad Institute Genomics Platform"/>
            <consortium name="The Broad Institute Genome Sequencing Center for Infectious Disease"/>
            <person name="Wu L."/>
            <person name="Ma J."/>
        </authorList>
    </citation>
    <scope>NUCLEOTIDE SEQUENCE [LARGE SCALE GENOMIC DNA]</scope>
    <source>
        <strain evidence="2">KACC 11904</strain>
    </source>
</reference>
<organism evidence="1 2">
    <name type="scientific">Paenibacillus aestuarii</name>
    <dbReference type="NCBI Taxonomy" id="516965"/>
    <lineage>
        <taxon>Bacteria</taxon>
        <taxon>Bacillati</taxon>
        <taxon>Bacillota</taxon>
        <taxon>Bacilli</taxon>
        <taxon>Bacillales</taxon>
        <taxon>Paenibacillaceae</taxon>
        <taxon>Paenibacillus</taxon>
    </lineage>
</organism>
<protein>
    <submittedName>
        <fullName evidence="1">Uncharacterized protein</fullName>
    </submittedName>
</protein>
<accession>A0ABW0KFJ2</accession>
<evidence type="ECO:0000313" key="2">
    <source>
        <dbReference type="Proteomes" id="UP001596044"/>
    </source>
</evidence>
<dbReference type="Proteomes" id="UP001596044">
    <property type="component" value="Unassembled WGS sequence"/>
</dbReference>
<proteinExistence type="predicted"/>
<gene>
    <name evidence="1" type="ORF">ACFPOG_25450</name>
</gene>
<name>A0ABW0KFJ2_9BACL</name>